<comment type="similarity">
    <text evidence="1">Belongs to the short-chain dehydrogenases/reductases (SDR) family.</text>
</comment>
<dbReference type="STRING" id="1312852.EG19_03695"/>
<dbReference type="PRINTS" id="PR00081">
    <property type="entry name" value="GDHRDH"/>
</dbReference>
<dbReference type="SMART" id="SM00822">
    <property type="entry name" value="PKS_KR"/>
    <property type="match status" value="1"/>
</dbReference>
<keyword evidence="4" id="KW-1185">Reference proteome</keyword>
<evidence type="ECO:0000256" key="1">
    <source>
        <dbReference type="ARBA" id="ARBA00006484"/>
    </source>
</evidence>
<dbReference type="Proteomes" id="UP000027284">
    <property type="component" value="Unassembled WGS sequence"/>
</dbReference>
<dbReference type="GO" id="GO:0032787">
    <property type="term" value="P:monocarboxylic acid metabolic process"/>
    <property type="evidence" value="ECO:0007669"/>
    <property type="project" value="UniProtKB-ARBA"/>
</dbReference>
<proteinExistence type="inferred from homology"/>
<dbReference type="InterPro" id="IPR020904">
    <property type="entry name" value="Sc_DH/Rdtase_CS"/>
</dbReference>
<dbReference type="SUPFAM" id="SSF51735">
    <property type="entry name" value="NAD(P)-binding Rossmann-fold domains"/>
    <property type="match status" value="1"/>
</dbReference>
<evidence type="ECO:0000313" key="3">
    <source>
        <dbReference type="EMBL" id="KDA54915.1"/>
    </source>
</evidence>
<protein>
    <submittedName>
        <fullName evidence="3">Short-chain dehydrogenase</fullName>
    </submittedName>
</protein>
<dbReference type="PANTHER" id="PTHR42879:SF6">
    <property type="entry name" value="NADPH-DEPENDENT REDUCTASE BACG"/>
    <property type="match status" value="1"/>
</dbReference>
<dbReference type="FunFam" id="3.40.50.720:FF:000084">
    <property type="entry name" value="Short-chain dehydrogenase reductase"/>
    <property type="match status" value="1"/>
</dbReference>
<dbReference type="Pfam" id="PF13561">
    <property type="entry name" value="adh_short_C2"/>
    <property type="match status" value="1"/>
</dbReference>
<dbReference type="InterPro" id="IPR036291">
    <property type="entry name" value="NAD(P)-bd_dom_sf"/>
</dbReference>
<accession>A0A062Y2D9</accession>
<organism evidence="3 4">
    <name type="scientific">Thermoanaerobaculum aquaticum</name>
    <dbReference type="NCBI Taxonomy" id="1312852"/>
    <lineage>
        <taxon>Bacteria</taxon>
        <taxon>Pseudomonadati</taxon>
        <taxon>Acidobacteriota</taxon>
        <taxon>Thermoanaerobaculia</taxon>
        <taxon>Thermoanaerobaculales</taxon>
        <taxon>Thermoanaerobaculaceae</taxon>
        <taxon>Thermoanaerobaculum</taxon>
    </lineage>
</organism>
<dbReference type="InterPro" id="IPR050259">
    <property type="entry name" value="SDR"/>
</dbReference>
<evidence type="ECO:0000313" key="4">
    <source>
        <dbReference type="Proteomes" id="UP000027284"/>
    </source>
</evidence>
<evidence type="ECO:0000259" key="2">
    <source>
        <dbReference type="SMART" id="SM00822"/>
    </source>
</evidence>
<dbReference type="PANTHER" id="PTHR42879">
    <property type="entry name" value="3-OXOACYL-(ACYL-CARRIER-PROTEIN) REDUCTASE"/>
    <property type="match status" value="1"/>
</dbReference>
<sequence>MDLKLAGSVALVTGGSRGIGLGIARALAAEGCHMVLAARGQEALQKAREELAAFGVEVLTVACDLTAQQAPQELAEAALSRFGRLDILVNNVGGNRRKSFIETTDEDWDFLLNLNLLAHVRLTRALLPAMRQQKRGVVIFVSSIFGREAGGRELSLYNTTKSALISLAKILSLEEAPYGIRVLSVAPGSIRFPGGSWDRRAQEDPEGIARFVEQNLPYGRFGTVEEVADVVAFLASPRASLITGACITVDGGQSRSLI</sequence>
<dbReference type="PRINTS" id="PR00080">
    <property type="entry name" value="SDRFAMILY"/>
</dbReference>
<dbReference type="PROSITE" id="PS00061">
    <property type="entry name" value="ADH_SHORT"/>
    <property type="match status" value="1"/>
</dbReference>
<dbReference type="OrthoDB" id="9803333at2"/>
<feature type="domain" description="Ketoreductase" evidence="2">
    <location>
        <begin position="8"/>
        <end position="193"/>
    </location>
</feature>
<reference evidence="3 4" key="1">
    <citation type="submission" date="2014-04" db="EMBL/GenBank/DDBJ databases">
        <title>The Genome Sequence of Thermoanaerobaculum aquaticum MP-01, The First Cultivated Group 23 Acidobacterium.</title>
        <authorList>
            <person name="Stamps B.W."/>
            <person name="Losey N.A."/>
            <person name="Lawson P.A."/>
            <person name="Stevenson B.S."/>
        </authorList>
    </citation>
    <scope>NUCLEOTIDE SEQUENCE [LARGE SCALE GENOMIC DNA]</scope>
    <source>
        <strain evidence="3 4">MP-01</strain>
    </source>
</reference>
<dbReference type="EMBL" id="JMFG01000002">
    <property type="protein sequence ID" value="KDA54915.1"/>
    <property type="molecule type" value="Genomic_DNA"/>
</dbReference>
<dbReference type="RefSeq" id="WP_038046275.1">
    <property type="nucleotide sequence ID" value="NZ_JMFG01000002.1"/>
</dbReference>
<dbReference type="InterPro" id="IPR057326">
    <property type="entry name" value="KR_dom"/>
</dbReference>
<dbReference type="InterPro" id="IPR002347">
    <property type="entry name" value="SDR_fam"/>
</dbReference>
<comment type="caution">
    <text evidence="3">The sequence shown here is derived from an EMBL/GenBank/DDBJ whole genome shotgun (WGS) entry which is preliminary data.</text>
</comment>
<dbReference type="AlphaFoldDB" id="A0A062Y2D9"/>
<name>A0A062Y2D9_9BACT</name>
<dbReference type="Gene3D" id="3.40.50.720">
    <property type="entry name" value="NAD(P)-binding Rossmann-like Domain"/>
    <property type="match status" value="1"/>
</dbReference>
<gene>
    <name evidence="3" type="ORF">EG19_03695</name>
</gene>